<evidence type="ECO:0000313" key="3">
    <source>
        <dbReference type="EMBL" id="CAG8518787.1"/>
    </source>
</evidence>
<evidence type="ECO:0000313" key="4">
    <source>
        <dbReference type="Proteomes" id="UP000789706"/>
    </source>
</evidence>
<dbReference type="PROSITE" id="PS50069">
    <property type="entry name" value="CULLIN_2"/>
    <property type="match status" value="1"/>
</dbReference>
<sequence>MATTEVMIKDIVDSKRLDGNIYEDPISRVAGLKKEEPILHGSIISKLFWPNLKNEEFIVPESISKDMQKYEEAFKTVKPRRKLQWLTSLGKVVVELELQDRTLEFEVLPIYATIISHFQIQDKWDLHSLALKMKINPESLQLDRIEETSINFVEEQKTDGTHSL</sequence>
<dbReference type="AlphaFoldDB" id="A0A9N9A5Q6"/>
<dbReference type="Proteomes" id="UP000789706">
    <property type="component" value="Unassembled WGS sequence"/>
</dbReference>
<keyword evidence="4" id="KW-1185">Reference proteome</keyword>
<dbReference type="GO" id="GO:0006511">
    <property type="term" value="P:ubiquitin-dependent protein catabolic process"/>
    <property type="evidence" value="ECO:0007669"/>
    <property type="project" value="InterPro"/>
</dbReference>
<dbReference type="InterPro" id="IPR059120">
    <property type="entry name" value="Cullin-like_AB"/>
</dbReference>
<feature type="domain" description="Cullin family profile" evidence="2">
    <location>
        <begin position="1"/>
        <end position="140"/>
    </location>
</feature>
<evidence type="ECO:0000256" key="1">
    <source>
        <dbReference type="PROSITE-ProRule" id="PRU00330"/>
    </source>
</evidence>
<dbReference type="PANTHER" id="PTHR45957:SF1">
    <property type="entry name" value="ANAPHASE-PROMOTING COMPLEX SUBUNIT 2"/>
    <property type="match status" value="1"/>
</dbReference>
<gene>
    <name evidence="3" type="ORF">DEBURN_LOCUS5552</name>
</gene>
<evidence type="ECO:0000259" key="2">
    <source>
        <dbReference type="PROSITE" id="PS50069"/>
    </source>
</evidence>
<dbReference type="InterPro" id="IPR036317">
    <property type="entry name" value="Cullin_homology_sf"/>
</dbReference>
<comment type="caution">
    <text evidence="3">The sequence shown here is derived from an EMBL/GenBank/DDBJ whole genome shotgun (WGS) entry which is preliminary data.</text>
</comment>
<dbReference type="InterPro" id="IPR044554">
    <property type="entry name" value="ANAPC2"/>
</dbReference>
<comment type="similarity">
    <text evidence="1">Belongs to the cullin family.</text>
</comment>
<accession>A0A9N9A5Q6</accession>
<dbReference type="GO" id="GO:0005680">
    <property type="term" value="C:anaphase-promoting complex"/>
    <property type="evidence" value="ECO:0007669"/>
    <property type="project" value="TreeGrafter"/>
</dbReference>
<dbReference type="PANTHER" id="PTHR45957">
    <property type="entry name" value="ANAPHASE-PROMOTING COMPLEX SUBUNIT 2"/>
    <property type="match status" value="1"/>
</dbReference>
<dbReference type="GO" id="GO:0031625">
    <property type="term" value="F:ubiquitin protein ligase binding"/>
    <property type="evidence" value="ECO:0007669"/>
    <property type="project" value="InterPro"/>
</dbReference>
<name>A0A9N9A5Q6_9GLOM</name>
<protein>
    <submittedName>
        <fullName evidence="3">10761_t:CDS:1</fullName>
    </submittedName>
</protein>
<proteinExistence type="inferred from homology"/>
<dbReference type="InterPro" id="IPR016158">
    <property type="entry name" value="Cullin_homology"/>
</dbReference>
<dbReference type="GO" id="GO:0070979">
    <property type="term" value="P:protein K11-linked ubiquitination"/>
    <property type="evidence" value="ECO:0007669"/>
    <property type="project" value="TreeGrafter"/>
</dbReference>
<reference evidence="3" key="1">
    <citation type="submission" date="2021-06" db="EMBL/GenBank/DDBJ databases">
        <authorList>
            <person name="Kallberg Y."/>
            <person name="Tangrot J."/>
            <person name="Rosling A."/>
        </authorList>
    </citation>
    <scope>NUCLEOTIDE SEQUENCE</scope>
    <source>
        <strain evidence="3">AZ414A</strain>
    </source>
</reference>
<dbReference type="Gene3D" id="3.30.230.130">
    <property type="entry name" value="Cullin, Chain C, Domain 2"/>
    <property type="match status" value="1"/>
</dbReference>
<organism evidence="3 4">
    <name type="scientific">Diversispora eburnea</name>
    <dbReference type="NCBI Taxonomy" id="1213867"/>
    <lineage>
        <taxon>Eukaryota</taxon>
        <taxon>Fungi</taxon>
        <taxon>Fungi incertae sedis</taxon>
        <taxon>Mucoromycota</taxon>
        <taxon>Glomeromycotina</taxon>
        <taxon>Glomeromycetes</taxon>
        <taxon>Diversisporales</taxon>
        <taxon>Diversisporaceae</taxon>
        <taxon>Diversispora</taxon>
    </lineage>
</organism>
<dbReference type="OrthoDB" id="5581181at2759"/>
<dbReference type="EMBL" id="CAJVPK010000502">
    <property type="protein sequence ID" value="CAG8518787.1"/>
    <property type="molecule type" value="Genomic_DNA"/>
</dbReference>
<dbReference type="GO" id="GO:0007091">
    <property type="term" value="P:metaphase/anaphase transition of mitotic cell cycle"/>
    <property type="evidence" value="ECO:0007669"/>
    <property type="project" value="TreeGrafter"/>
</dbReference>
<dbReference type="SUPFAM" id="SSF75632">
    <property type="entry name" value="Cullin homology domain"/>
    <property type="match status" value="1"/>
</dbReference>
<dbReference type="Pfam" id="PF26557">
    <property type="entry name" value="Cullin_AB"/>
    <property type="match status" value="1"/>
</dbReference>